<dbReference type="EMBL" id="PQWO01000006">
    <property type="protein sequence ID" value="PZD73380.1"/>
    <property type="molecule type" value="Genomic_DNA"/>
</dbReference>
<comment type="caution">
    <text evidence="1">The sequence shown here is derived from an EMBL/GenBank/DDBJ whole genome shotgun (WGS) entry which is preliminary data.</text>
</comment>
<dbReference type="Proteomes" id="UP000248857">
    <property type="component" value="Unassembled WGS sequence"/>
</dbReference>
<evidence type="ECO:0000313" key="1">
    <source>
        <dbReference type="EMBL" id="PZD73380.1"/>
    </source>
</evidence>
<name>A0A2W1JIS7_9CYAN</name>
<proteinExistence type="predicted"/>
<accession>A0A2W1JIS7</accession>
<reference evidence="1 2" key="1">
    <citation type="journal article" date="2018" name="Sci. Rep.">
        <title>A novel species of the marine cyanobacterium Acaryochloris with a unique pigment content and lifestyle.</title>
        <authorList>
            <person name="Partensky F."/>
            <person name="Six C."/>
            <person name="Ratin M."/>
            <person name="Garczarek L."/>
            <person name="Vaulot D."/>
            <person name="Probert I."/>
            <person name="Calteau A."/>
            <person name="Gourvil P."/>
            <person name="Marie D."/>
            <person name="Grebert T."/>
            <person name="Bouchier C."/>
            <person name="Le Panse S."/>
            <person name="Gachenot M."/>
            <person name="Rodriguez F."/>
            <person name="Garrido J.L."/>
        </authorList>
    </citation>
    <scope>NUCLEOTIDE SEQUENCE [LARGE SCALE GENOMIC DNA]</scope>
    <source>
        <strain evidence="1 2">RCC1774</strain>
    </source>
</reference>
<evidence type="ECO:0000313" key="2">
    <source>
        <dbReference type="Proteomes" id="UP000248857"/>
    </source>
</evidence>
<keyword evidence="2" id="KW-1185">Reference proteome</keyword>
<sequence>MDLSGVVLYDSIFYNLYLDDSNLTILEFAERHLYEKRQKLQKHRSFQPS</sequence>
<protein>
    <submittedName>
        <fullName evidence="1">Uncharacterized protein</fullName>
    </submittedName>
</protein>
<gene>
    <name evidence="1" type="ORF">C1752_02245</name>
</gene>
<organism evidence="1 2">
    <name type="scientific">Acaryochloris thomasi RCC1774</name>
    <dbReference type="NCBI Taxonomy" id="1764569"/>
    <lineage>
        <taxon>Bacteria</taxon>
        <taxon>Bacillati</taxon>
        <taxon>Cyanobacteriota</taxon>
        <taxon>Cyanophyceae</taxon>
        <taxon>Acaryochloridales</taxon>
        <taxon>Acaryochloridaceae</taxon>
        <taxon>Acaryochloris</taxon>
        <taxon>Acaryochloris thomasi</taxon>
    </lineage>
</organism>
<dbReference type="AlphaFoldDB" id="A0A2W1JIS7"/>